<dbReference type="AlphaFoldDB" id="A0A455T5P2"/>
<dbReference type="InterPro" id="IPR051910">
    <property type="entry name" value="ComF/GntX_DNA_util-trans"/>
</dbReference>
<name>A0A455T5P2_9CHLR</name>
<comment type="similarity">
    <text evidence="1">Belongs to the ComF/GntX family.</text>
</comment>
<dbReference type="PANTHER" id="PTHR47505:SF1">
    <property type="entry name" value="DNA UTILIZATION PROTEIN YHGH"/>
    <property type="match status" value="1"/>
</dbReference>
<dbReference type="CDD" id="cd06223">
    <property type="entry name" value="PRTases_typeI"/>
    <property type="match status" value="1"/>
</dbReference>
<organism evidence="2">
    <name type="scientific">Thermogemmatispora argillosa</name>
    <dbReference type="NCBI Taxonomy" id="2045280"/>
    <lineage>
        <taxon>Bacteria</taxon>
        <taxon>Bacillati</taxon>
        <taxon>Chloroflexota</taxon>
        <taxon>Ktedonobacteria</taxon>
        <taxon>Thermogemmatisporales</taxon>
        <taxon>Thermogemmatisporaceae</taxon>
        <taxon>Thermogemmatispora</taxon>
    </lineage>
</organism>
<gene>
    <name evidence="2" type="ORF">KTA_36270</name>
</gene>
<dbReference type="SUPFAM" id="SSF53271">
    <property type="entry name" value="PRTase-like"/>
    <property type="match status" value="1"/>
</dbReference>
<reference evidence="2" key="1">
    <citation type="submission" date="2018-12" db="EMBL/GenBank/DDBJ databases">
        <title>Novel natural products biosynthetic potential of the class Ktedonobacteria.</title>
        <authorList>
            <person name="Zheng Y."/>
            <person name="Saitou A."/>
            <person name="Wang C.M."/>
            <person name="Toyoda A."/>
            <person name="Minakuchi Y."/>
            <person name="Sekiguchi Y."/>
            <person name="Ueda K."/>
            <person name="Takano H."/>
            <person name="Sakai Y."/>
            <person name="Yokota A."/>
            <person name="Yabe S."/>
        </authorList>
    </citation>
    <scope>NUCLEOTIDE SEQUENCE</scope>
    <source>
        <strain evidence="2">A3-2</strain>
    </source>
</reference>
<proteinExistence type="inferred from homology"/>
<accession>A0A455T5P2</accession>
<dbReference type="InterPro" id="IPR029057">
    <property type="entry name" value="PRTase-like"/>
</dbReference>
<evidence type="ECO:0000256" key="1">
    <source>
        <dbReference type="ARBA" id="ARBA00008007"/>
    </source>
</evidence>
<dbReference type="EMBL" id="AP019377">
    <property type="protein sequence ID" value="BBH95428.1"/>
    <property type="molecule type" value="Genomic_DNA"/>
</dbReference>
<dbReference type="InterPro" id="IPR000836">
    <property type="entry name" value="PRTase_dom"/>
</dbReference>
<protein>
    <submittedName>
        <fullName evidence="2">Uncharacterized protein</fullName>
    </submittedName>
</protein>
<dbReference type="PANTHER" id="PTHR47505">
    <property type="entry name" value="DNA UTILIZATION PROTEIN YHGH"/>
    <property type="match status" value="1"/>
</dbReference>
<sequence>MQAAALYEEPLRTCIHRLKYQGLTRLAEPLGRMLALTYQRYRLQADLVIAVPLHAERERQRGYNHARLLADACAHELGLPCAHPLLERVRATAAQAGLSAIERLQNVAGAFRCSSQRADCPLYGRRVLLIDDVCTTGATLQACAIALRQAGAGPIQALVIAIPG</sequence>
<dbReference type="Gene3D" id="3.40.50.2020">
    <property type="match status" value="1"/>
</dbReference>
<evidence type="ECO:0000313" key="2">
    <source>
        <dbReference type="EMBL" id="BBH95428.1"/>
    </source>
</evidence>